<reference evidence="2 3" key="1">
    <citation type="submission" date="2019-09" db="EMBL/GenBank/DDBJ databases">
        <title>NBRP : Genome information of microbial organism related human and environment.</title>
        <authorList>
            <person name="Hattori M."/>
            <person name="Oshima K."/>
            <person name="Inaba H."/>
            <person name="Suda W."/>
            <person name="Sakamoto M."/>
            <person name="Iino T."/>
            <person name="Kitahara M."/>
            <person name="Oshida Y."/>
            <person name="Iida T."/>
            <person name="Kudo T."/>
            <person name="Itoh T."/>
            <person name="Ohkuma M."/>
        </authorList>
    </citation>
    <scope>NUCLEOTIDE SEQUENCE [LARGE SCALE GENOMIC DNA]</scope>
    <source>
        <strain evidence="2 3">Hi-2</strain>
    </source>
</reference>
<dbReference type="EMBL" id="BKCL01000005">
    <property type="protein sequence ID" value="GEQ98194.1"/>
    <property type="molecule type" value="Genomic_DNA"/>
</dbReference>
<dbReference type="AlphaFoldDB" id="A0A5A7MRH5"/>
<evidence type="ECO:0000313" key="3">
    <source>
        <dbReference type="Proteomes" id="UP000322084"/>
    </source>
</evidence>
<gene>
    <name evidence="2" type="ORF">JCM17844_18310</name>
</gene>
<evidence type="ECO:0000313" key="2">
    <source>
        <dbReference type="EMBL" id="GEQ98194.1"/>
    </source>
</evidence>
<comment type="caution">
    <text evidence="2">The sequence shown here is derived from an EMBL/GenBank/DDBJ whole genome shotgun (WGS) entry which is preliminary data.</text>
</comment>
<sequence length="105" mass="10904">MNRLVIKTITEKVMEVANAKSSSQDGMGRISIKMMPITPTAMATSVPRAAPNKERKLAEALAAPLSGDFVTASLMDGDPDFQTDWGGQNAARAPSPGAGTGTPSD</sequence>
<proteinExistence type="predicted"/>
<protein>
    <submittedName>
        <fullName evidence="2">Uncharacterized protein</fullName>
    </submittedName>
</protein>
<evidence type="ECO:0000256" key="1">
    <source>
        <dbReference type="SAM" id="MobiDB-lite"/>
    </source>
</evidence>
<accession>A0A5A7MRH5</accession>
<feature type="region of interest" description="Disordered" evidence="1">
    <location>
        <begin position="74"/>
        <end position="105"/>
    </location>
</feature>
<dbReference type="Proteomes" id="UP000322084">
    <property type="component" value="Unassembled WGS sequence"/>
</dbReference>
<name>A0A5A7MRH5_9PROT</name>
<organism evidence="2 3">
    <name type="scientific">Iodidimonas gelatinilytica</name>
    <dbReference type="NCBI Taxonomy" id="1236966"/>
    <lineage>
        <taxon>Bacteria</taxon>
        <taxon>Pseudomonadati</taxon>
        <taxon>Pseudomonadota</taxon>
        <taxon>Alphaproteobacteria</taxon>
        <taxon>Iodidimonadales</taxon>
        <taxon>Iodidimonadaceae</taxon>
        <taxon>Iodidimonas</taxon>
    </lineage>
</organism>